<dbReference type="PANTHER" id="PTHR15394:SF3">
    <property type="entry name" value="SERINE HYDROLASE RBBP9"/>
    <property type="match status" value="1"/>
</dbReference>
<dbReference type="SUPFAM" id="SSF53474">
    <property type="entry name" value="alpha/beta-Hydrolases"/>
    <property type="match status" value="1"/>
</dbReference>
<dbReference type="InterPro" id="IPR010662">
    <property type="entry name" value="RBBP9/YdeN"/>
</dbReference>
<dbReference type="Pfam" id="PF06821">
    <property type="entry name" value="Ser_hydrolase"/>
    <property type="match status" value="1"/>
</dbReference>
<reference evidence="1 2" key="1">
    <citation type="journal article" date="2015" name="Nature">
        <title>rRNA introns, odd ribosomes, and small enigmatic genomes across a large radiation of phyla.</title>
        <authorList>
            <person name="Brown C.T."/>
            <person name="Hug L.A."/>
            <person name="Thomas B.C."/>
            <person name="Sharon I."/>
            <person name="Castelle C.J."/>
            <person name="Singh A."/>
            <person name="Wilkins M.J."/>
            <person name="Williams K.H."/>
            <person name="Banfield J.F."/>
        </authorList>
    </citation>
    <scope>NUCLEOTIDE SEQUENCE [LARGE SCALE GENOMIC DNA]</scope>
</reference>
<dbReference type="GO" id="GO:0016787">
    <property type="term" value="F:hydrolase activity"/>
    <property type="evidence" value="ECO:0007669"/>
    <property type="project" value="InterPro"/>
</dbReference>
<evidence type="ECO:0008006" key="3">
    <source>
        <dbReference type="Google" id="ProtNLM"/>
    </source>
</evidence>
<dbReference type="AlphaFoldDB" id="A0A0G0N5Q4"/>
<dbReference type="EMBL" id="LBWP01000006">
    <property type="protein sequence ID" value="KKR11554.1"/>
    <property type="molecule type" value="Genomic_DNA"/>
</dbReference>
<gene>
    <name evidence="1" type="ORF">UT39_C0006G0060</name>
</gene>
<accession>A0A0G0N5Q4</accession>
<organism evidence="1 2">
    <name type="scientific">Candidatus Woesebacteria bacterium GW2011_GWA1_39_21</name>
    <dbReference type="NCBI Taxonomy" id="1618550"/>
    <lineage>
        <taxon>Bacteria</taxon>
        <taxon>Candidatus Woeseibacteriota</taxon>
    </lineage>
</organism>
<proteinExistence type="predicted"/>
<dbReference type="PANTHER" id="PTHR15394">
    <property type="entry name" value="SERINE HYDROLASE RBBP9"/>
    <property type="match status" value="1"/>
</dbReference>
<evidence type="ECO:0000313" key="2">
    <source>
        <dbReference type="Proteomes" id="UP000034246"/>
    </source>
</evidence>
<dbReference type="PATRIC" id="fig|1618550.3.peg.514"/>
<dbReference type="Gene3D" id="3.40.50.1820">
    <property type="entry name" value="alpha/beta hydrolase"/>
    <property type="match status" value="1"/>
</dbReference>
<dbReference type="InterPro" id="IPR029058">
    <property type="entry name" value="AB_hydrolase_fold"/>
</dbReference>
<evidence type="ECO:0000313" key="1">
    <source>
        <dbReference type="EMBL" id="KKR11554.1"/>
    </source>
</evidence>
<comment type="caution">
    <text evidence="1">The sequence shown here is derived from an EMBL/GenBank/DDBJ whole genome shotgun (WGS) entry which is preliminary data.</text>
</comment>
<name>A0A0G0N5Q4_9BACT</name>
<dbReference type="Proteomes" id="UP000034246">
    <property type="component" value="Unassembled WGS sequence"/>
</dbReference>
<dbReference type="STRING" id="1618550.UT39_C0006G0060"/>
<protein>
    <recommendedName>
        <fullName evidence="3">Alpha/beta hydrolase</fullName>
    </recommendedName>
</protein>
<sequence length="176" mass="20641">MKKIIFLQSWYSKITDNWYPWLKKELEKKGYTTFFPDIPEMRKNVPAMRKILKYIESLNIIDNNTLIIGHSLGNLLAMRLGEKFQYKQMILVSVWDYDDLCEGHRLFWKTKINHSKIKNHVKNIAVIHSDNDPYYTAIAAEDTSKRLNAKFILIKGGGHFGKKEGTKKIPKILELL</sequence>